<keyword evidence="7" id="KW-1003">Cell membrane</keyword>
<evidence type="ECO:0000256" key="11">
    <source>
        <dbReference type="ARBA" id="ARBA00023136"/>
    </source>
</evidence>
<dbReference type="PANTHER" id="PTHR43298">
    <property type="entry name" value="MULTIDRUG RESISTANCE PROTEIN NORM-RELATED"/>
    <property type="match status" value="1"/>
</dbReference>
<name>A0ABS2MNU0_9FIRM</name>
<evidence type="ECO:0000256" key="7">
    <source>
        <dbReference type="ARBA" id="ARBA00022475"/>
    </source>
</evidence>
<evidence type="ECO:0000256" key="12">
    <source>
        <dbReference type="ARBA" id="ARBA00031636"/>
    </source>
</evidence>
<dbReference type="NCBIfam" id="TIGR00797">
    <property type="entry name" value="matE"/>
    <property type="match status" value="1"/>
</dbReference>
<evidence type="ECO:0000256" key="6">
    <source>
        <dbReference type="ARBA" id="ARBA00022449"/>
    </source>
</evidence>
<evidence type="ECO:0000256" key="5">
    <source>
        <dbReference type="ARBA" id="ARBA00022448"/>
    </source>
</evidence>
<keyword evidence="9 13" id="KW-1133">Transmembrane helix</keyword>
<feature type="transmembrane region" description="Helical" evidence="13">
    <location>
        <begin position="325"/>
        <end position="345"/>
    </location>
</feature>
<reference evidence="14 15" key="1">
    <citation type="submission" date="2021-01" db="EMBL/GenBank/DDBJ databases">
        <title>Genomic Encyclopedia of Type Strains, Phase IV (KMG-IV): sequencing the most valuable type-strain genomes for metagenomic binning, comparative biology and taxonomic classification.</title>
        <authorList>
            <person name="Goeker M."/>
        </authorList>
    </citation>
    <scope>NUCLEOTIDE SEQUENCE [LARGE SCALE GENOMIC DNA]</scope>
    <source>
        <strain evidence="14 15">DSM 24436</strain>
    </source>
</reference>
<evidence type="ECO:0000256" key="10">
    <source>
        <dbReference type="ARBA" id="ARBA00023065"/>
    </source>
</evidence>
<evidence type="ECO:0000256" key="13">
    <source>
        <dbReference type="SAM" id="Phobius"/>
    </source>
</evidence>
<dbReference type="Pfam" id="PF01554">
    <property type="entry name" value="MatE"/>
    <property type="match status" value="2"/>
</dbReference>
<evidence type="ECO:0000313" key="15">
    <source>
        <dbReference type="Proteomes" id="UP000767854"/>
    </source>
</evidence>
<evidence type="ECO:0000256" key="4">
    <source>
        <dbReference type="ARBA" id="ARBA00020268"/>
    </source>
</evidence>
<evidence type="ECO:0000256" key="2">
    <source>
        <dbReference type="ARBA" id="ARBA00004651"/>
    </source>
</evidence>
<keyword evidence="8 13" id="KW-0812">Transmembrane</keyword>
<gene>
    <name evidence="14" type="ORF">JOC49_000582</name>
</gene>
<dbReference type="PIRSF" id="PIRSF006603">
    <property type="entry name" value="DinF"/>
    <property type="match status" value="1"/>
</dbReference>
<feature type="transmembrane region" description="Helical" evidence="13">
    <location>
        <begin position="58"/>
        <end position="81"/>
    </location>
</feature>
<keyword evidence="10" id="KW-0406">Ion transport</keyword>
<sequence>MVSLSYKKNKTFYKLLFTIMLPIAFQNLISSSLNLVDNVMIGQLGETHIAAVGLANQVYFLLNLILFGANSGASIFIAQYWGKKDIENIKKGVGIGLSFGLVIATLFFAASFFFPKLILGFLSKDFEVVTLGSSYLKIVSLSYLFTALSFSFGFSSRSIGKPKLPMIASIISLLVNTVLNYILIFGYIGFPALGVVGAAIATLIARTIELIIIVVHVYRNTPEIAVKLSDIKAITKDEIIKIGRKALPVIFNETFWALGMTTYALVYARIGTNAAASVMISNTVNSLFMVISFGLGNAAAVMLGNTLGADEIETAIDYNSKFMTLSLLGGAVVGLLIFLLSPPIVYRLYNLTPEAYEITMYTMRIMALFMPFKFYNTILVIGTLRSGGDTFFSMVLEIGCVWLIGVPLAFIGAFVWNLPVYWVVALVSLEEIAKLILGIPRVVSKKWAKNIVSAH</sequence>
<feature type="transmembrane region" description="Helical" evidence="13">
    <location>
        <begin position="420"/>
        <end position="439"/>
    </location>
</feature>
<dbReference type="RefSeq" id="WP_204662070.1">
    <property type="nucleotide sequence ID" value="NZ_JAFBDT010000003.1"/>
</dbReference>
<feature type="transmembrane region" description="Helical" evidence="13">
    <location>
        <begin position="286"/>
        <end position="304"/>
    </location>
</feature>
<evidence type="ECO:0000256" key="8">
    <source>
        <dbReference type="ARBA" id="ARBA00022692"/>
    </source>
</evidence>
<dbReference type="EMBL" id="JAFBDT010000003">
    <property type="protein sequence ID" value="MBM7561065.1"/>
    <property type="molecule type" value="Genomic_DNA"/>
</dbReference>
<evidence type="ECO:0000313" key="14">
    <source>
        <dbReference type="EMBL" id="MBM7561065.1"/>
    </source>
</evidence>
<keyword evidence="5" id="KW-0813">Transport</keyword>
<dbReference type="InterPro" id="IPR002528">
    <property type="entry name" value="MATE_fam"/>
</dbReference>
<feature type="transmembrane region" description="Helical" evidence="13">
    <location>
        <begin position="12"/>
        <end position="29"/>
    </location>
</feature>
<protein>
    <recommendedName>
        <fullName evidence="4">Probable multidrug resistance protein NorM</fullName>
    </recommendedName>
    <alternativeName>
        <fullName evidence="12">Multidrug-efflux transporter</fullName>
    </alternativeName>
</protein>
<keyword evidence="15" id="KW-1185">Reference proteome</keyword>
<organism evidence="14 15">
    <name type="scientific">Fusibacter tunisiensis</name>
    <dbReference type="NCBI Taxonomy" id="1008308"/>
    <lineage>
        <taxon>Bacteria</taxon>
        <taxon>Bacillati</taxon>
        <taxon>Bacillota</taxon>
        <taxon>Clostridia</taxon>
        <taxon>Eubacteriales</taxon>
        <taxon>Eubacteriales Family XII. Incertae Sedis</taxon>
        <taxon>Fusibacter</taxon>
    </lineage>
</organism>
<dbReference type="Proteomes" id="UP000767854">
    <property type="component" value="Unassembled WGS sequence"/>
</dbReference>
<comment type="function">
    <text evidence="1">Multidrug efflux pump.</text>
</comment>
<feature type="transmembrane region" description="Helical" evidence="13">
    <location>
        <begin position="365"/>
        <end position="384"/>
    </location>
</feature>
<feature type="transmembrane region" description="Helical" evidence="13">
    <location>
        <begin position="196"/>
        <end position="218"/>
    </location>
</feature>
<dbReference type="InterPro" id="IPR048279">
    <property type="entry name" value="MdtK-like"/>
</dbReference>
<keyword evidence="6" id="KW-0050">Antiport</keyword>
<dbReference type="InterPro" id="IPR050222">
    <property type="entry name" value="MATE_MdtK"/>
</dbReference>
<evidence type="ECO:0000256" key="3">
    <source>
        <dbReference type="ARBA" id="ARBA00010199"/>
    </source>
</evidence>
<feature type="transmembrane region" description="Helical" evidence="13">
    <location>
        <begin position="246"/>
        <end position="266"/>
    </location>
</feature>
<feature type="transmembrane region" description="Helical" evidence="13">
    <location>
        <begin position="166"/>
        <end position="190"/>
    </location>
</feature>
<evidence type="ECO:0000256" key="1">
    <source>
        <dbReference type="ARBA" id="ARBA00003408"/>
    </source>
</evidence>
<comment type="subcellular location">
    <subcellularLocation>
        <location evidence="2">Cell membrane</location>
        <topology evidence="2">Multi-pass membrane protein</topology>
    </subcellularLocation>
</comment>
<dbReference type="PANTHER" id="PTHR43298:SF2">
    <property type="entry name" value="FMN_FAD EXPORTER YEEO-RELATED"/>
    <property type="match status" value="1"/>
</dbReference>
<keyword evidence="11 13" id="KW-0472">Membrane</keyword>
<feature type="transmembrane region" description="Helical" evidence="13">
    <location>
        <begin position="391"/>
        <end position="414"/>
    </location>
</feature>
<accession>A0ABS2MNU0</accession>
<comment type="similarity">
    <text evidence="3">Belongs to the multi antimicrobial extrusion (MATE) (TC 2.A.66.1) family.</text>
</comment>
<dbReference type="CDD" id="cd13134">
    <property type="entry name" value="MATE_like_8"/>
    <property type="match status" value="1"/>
</dbReference>
<proteinExistence type="inferred from homology"/>
<evidence type="ECO:0000256" key="9">
    <source>
        <dbReference type="ARBA" id="ARBA00022989"/>
    </source>
</evidence>
<feature type="transmembrane region" description="Helical" evidence="13">
    <location>
        <begin position="134"/>
        <end position="154"/>
    </location>
</feature>
<comment type="caution">
    <text evidence="14">The sequence shown here is derived from an EMBL/GenBank/DDBJ whole genome shotgun (WGS) entry which is preliminary data.</text>
</comment>
<feature type="transmembrane region" description="Helical" evidence="13">
    <location>
        <begin position="93"/>
        <end position="114"/>
    </location>
</feature>